<dbReference type="PRINTS" id="PR00038">
    <property type="entry name" value="HTHLUXR"/>
</dbReference>
<keyword evidence="4" id="KW-1133">Transmembrane helix</keyword>
<dbReference type="InterPro" id="IPR000792">
    <property type="entry name" value="Tscrpt_reg_LuxR_C"/>
</dbReference>
<keyword evidence="8" id="KW-1185">Reference proteome</keyword>
<evidence type="ECO:0000256" key="5">
    <source>
        <dbReference type="SAM" id="SignalP"/>
    </source>
</evidence>
<feature type="transmembrane region" description="Helical" evidence="4">
    <location>
        <begin position="150"/>
        <end position="168"/>
    </location>
</feature>
<feature type="transmembrane region" description="Helical" evidence="4">
    <location>
        <begin position="299"/>
        <end position="316"/>
    </location>
</feature>
<accession>A0ABY6D141</accession>
<feature type="transmembrane region" description="Helical" evidence="4">
    <location>
        <begin position="328"/>
        <end position="347"/>
    </location>
</feature>
<feature type="transmembrane region" description="Helical" evidence="4">
    <location>
        <begin position="264"/>
        <end position="287"/>
    </location>
</feature>
<dbReference type="PANTHER" id="PTHR44688">
    <property type="entry name" value="DNA-BINDING TRANSCRIPTIONAL ACTIVATOR DEVR_DOSR"/>
    <property type="match status" value="1"/>
</dbReference>
<evidence type="ECO:0000256" key="4">
    <source>
        <dbReference type="SAM" id="Phobius"/>
    </source>
</evidence>
<dbReference type="Pfam" id="PF00196">
    <property type="entry name" value="GerE"/>
    <property type="match status" value="1"/>
</dbReference>
<keyword evidence="3" id="KW-0804">Transcription</keyword>
<sequence length="459" mass="53582">MTAKLWCLLFLFLVGWSQSYAQTIHYQKSEEPLLQIKKTSNQDWLSYTEPIYEGINNGVYWFKIEIPATSEAYVLHIPEAHITRAWLYQQDVEISRTEKTRFVHFRLLPTQKTTTYYLKVDCLLEARIPLQLLEEVEYYRSEQLEILGTGAYYGIVICILMINFFSYLNLSHKTYLYYIFMTICMSANAVYKDGSFALLFGAEGINEYIEPTINSILGISCIFCIESYLRISRDYPRLYRIGIGLVVLSQLLNIGVLLTHGSFWYYVTTELVVLLALDVFCLSGYLLWRKTKSLESGMFFLAYGIPLFVAHGYYLSPYFGLQFMNISFVWYKVGSVFEMAVFTYVIIYQSKRLSLKNHEMRQKIVDYTAQLSHFHENSNEKETHTLELIKRYRFTLKEIEILQDISGGSTNKDIANKHFISQNTVKYHIRNIFDKLNVNNRKEAGSKLVSISSEQTQGY</sequence>
<feature type="transmembrane region" description="Helical" evidence="4">
    <location>
        <begin position="175"/>
        <end position="191"/>
    </location>
</feature>
<keyword evidence="4" id="KW-0472">Membrane</keyword>
<evidence type="ECO:0000259" key="6">
    <source>
        <dbReference type="PROSITE" id="PS50043"/>
    </source>
</evidence>
<name>A0ABY6D141_9BACT</name>
<feature type="signal peptide" evidence="5">
    <location>
        <begin position="1"/>
        <end position="21"/>
    </location>
</feature>
<dbReference type="CDD" id="cd06170">
    <property type="entry name" value="LuxR_C_like"/>
    <property type="match status" value="1"/>
</dbReference>
<feature type="domain" description="HTH luxR-type" evidence="6">
    <location>
        <begin position="387"/>
        <end position="452"/>
    </location>
</feature>
<dbReference type="RefSeq" id="WP_263051616.1">
    <property type="nucleotide sequence ID" value="NZ_CP106735.1"/>
</dbReference>
<dbReference type="Pfam" id="PF07695">
    <property type="entry name" value="7TMR-DISM_7TM"/>
    <property type="match status" value="1"/>
</dbReference>
<keyword evidence="4" id="KW-0812">Transmembrane</keyword>
<keyword evidence="1" id="KW-0805">Transcription regulation</keyword>
<gene>
    <name evidence="7" type="ORF">N7E81_02040</name>
</gene>
<dbReference type="EMBL" id="CP106735">
    <property type="protein sequence ID" value="UXX79885.1"/>
    <property type="molecule type" value="Genomic_DNA"/>
</dbReference>
<evidence type="ECO:0000256" key="1">
    <source>
        <dbReference type="ARBA" id="ARBA00023015"/>
    </source>
</evidence>
<feature type="transmembrane region" description="Helical" evidence="4">
    <location>
        <begin position="238"/>
        <end position="258"/>
    </location>
</feature>
<feature type="transmembrane region" description="Helical" evidence="4">
    <location>
        <begin position="211"/>
        <end position="231"/>
    </location>
</feature>
<keyword evidence="2" id="KW-0238">DNA-binding</keyword>
<keyword evidence="5" id="KW-0732">Signal</keyword>
<evidence type="ECO:0000313" key="8">
    <source>
        <dbReference type="Proteomes" id="UP001062165"/>
    </source>
</evidence>
<organism evidence="7 8">
    <name type="scientific">Reichenbachiella carrageenanivorans</name>
    <dbReference type="NCBI Taxonomy" id="2979869"/>
    <lineage>
        <taxon>Bacteria</taxon>
        <taxon>Pseudomonadati</taxon>
        <taxon>Bacteroidota</taxon>
        <taxon>Cytophagia</taxon>
        <taxon>Cytophagales</taxon>
        <taxon>Reichenbachiellaceae</taxon>
        <taxon>Reichenbachiella</taxon>
    </lineage>
</organism>
<evidence type="ECO:0000256" key="3">
    <source>
        <dbReference type="ARBA" id="ARBA00023163"/>
    </source>
</evidence>
<dbReference type="SUPFAM" id="SSF46894">
    <property type="entry name" value="C-terminal effector domain of the bipartite response regulators"/>
    <property type="match status" value="1"/>
</dbReference>
<dbReference type="Gene3D" id="1.10.10.10">
    <property type="entry name" value="Winged helix-like DNA-binding domain superfamily/Winged helix DNA-binding domain"/>
    <property type="match status" value="1"/>
</dbReference>
<protein>
    <submittedName>
        <fullName evidence="7">LuxR C-terminal-related transcriptional regulator</fullName>
    </submittedName>
</protein>
<dbReference type="SMART" id="SM00421">
    <property type="entry name" value="HTH_LUXR"/>
    <property type="match status" value="1"/>
</dbReference>
<evidence type="ECO:0000256" key="2">
    <source>
        <dbReference type="ARBA" id="ARBA00023125"/>
    </source>
</evidence>
<dbReference type="Proteomes" id="UP001062165">
    <property type="component" value="Chromosome"/>
</dbReference>
<dbReference type="PROSITE" id="PS50043">
    <property type="entry name" value="HTH_LUXR_2"/>
    <property type="match status" value="1"/>
</dbReference>
<dbReference type="InterPro" id="IPR011623">
    <property type="entry name" value="7TMR_DISM_rcpt_extracell_dom1"/>
</dbReference>
<evidence type="ECO:0000313" key="7">
    <source>
        <dbReference type="EMBL" id="UXX79885.1"/>
    </source>
</evidence>
<dbReference type="PANTHER" id="PTHR44688:SF16">
    <property type="entry name" value="DNA-BINDING TRANSCRIPTIONAL ACTIVATOR DEVR_DOSR"/>
    <property type="match status" value="1"/>
</dbReference>
<reference evidence="7" key="1">
    <citation type="submission" date="2022-10" db="EMBL/GenBank/DDBJ databases">
        <title>Comparative genomics and taxonomic characterization of three novel marine species of genus Reichenbachiella exhibiting antioxidant and polysaccharide degradation activities.</title>
        <authorList>
            <person name="Muhammad N."/>
            <person name="Lee Y.-J."/>
            <person name="Ko J."/>
            <person name="Kim S.-G."/>
        </authorList>
    </citation>
    <scope>NUCLEOTIDE SEQUENCE</scope>
    <source>
        <strain evidence="7">Wsw4-B4</strain>
    </source>
</reference>
<dbReference type="InterPro" id="IPR036388">
    <property type="entry name" value="WH-like_DNA-bd_sf"/>
</dbReference>
<feature type="chain" id="PRO_5047273053" evidence="5">
    <location>
        <begin position="22"/>
        <end position="459"/>
    </location>
</feature>
<proteinExistence type="predicted"/>
<dbReference type="InterPro" id="IPR016032">
    <property type="entry name" value="Sig_transdc_resp-reg_C-effctor"/>
</dbReference>